<dbReference type="InterPro" id="IPR011614">
    <property type="entry name" value="Catalase_core"/>
</dbReference>
<dbReference type="GO" id="GO:0042744">
    <property type="term" value="P:hydrogen peroxide catabolic process"/>
    <property type="evidence" value="ECO:0007669"/>
    <property type="project" value="TreeGrafter"/>
</dbReference>
<evidence type="ECO:0000259" key="1">
    <source>
        <dbReference type="SMART" id="SM01060"/>
    </source>
</evidence>
<accession>E9JFX0</accession>
<dbReference type="GO" id="GO:0005777">
    <property type="term" value="C:peroxisome"/>
    <property type="evidence" value="ECO:0007669"/>
    <property type="project" value="TreeGrafter"/>
</dbReference>
<evidence type="ECO:0000313" key="2">
    <source>
        <dbReference type="EMBL" id="ADU56189.1"/>
    </source>
</evidence>
<dbReference type="AlphaFoldDB" id="E9JFX0"/>
<dbReference type="GO" id="GO:0005886">
    <property type="term" value="C:plasma membrane"/>
    <property type="evidence" value="ECO:0007669"/>
    <property type="project" value="TreeGrafter"/>
</dbReference>
<dbReference type="PRINTS" id="PR00067">
    <property type="entry name" value="CATALASE"/>
</dbReference>
<sequence length="152" mass="17323">MDPYKHCPSSAHNTPFWTTNAGAPVWNNNSSMTVGQRGPILLEDYHMLEKLANFDRERIPERVVHARGMSAKGFFEVTHEISNLTCADFLRAPGVQTPVIVRFSTVIHERGSPETLRDPRGFATKFYTREGKLRYCGKQFPCFLHPGWNKIS</sequence>
<dbReference type="InterPro" id="IPR020835">
    <property type="entry name" value="Catalase_sf"/>
</dbReference>
<dbReference type="PROSITE" id="PS51402">
    <property type="entry name" value="CATALASE_3"/>
    <property type="match status" value="1"/>
</dbReference>
<dbReference type="Gene3D" id="2.40.180.10">
    <property type="entry name" value="Catalase core domain"/>
    <property type="match status" value="1"/>
</dbReference>
<feature type="domain" description="Catalase core" evidence="1">
    <location>
        <begin position="18"/>
        <end position="148"/>
    </location>
</feature>
<protein>
    <submittedName>
        <fullName evidence="2">Catalase 1</fullName>
    </submittedName>
</protein>
<dbReference type="PANTHER" id="PTHR11465">
    <property type="entry name" value="CATALASE"/>
    <property type="match status" value="1"/>
</dbReference>
<dbReference type="EMBL" id="GQ906390">
    <property type="protein sequence ID" value="ADU56189.1"/>
    <property type="molecule type" value="mRNA"/>
</dbReference>
<dbReference type="SUPFAM" id="SSF56634">
    <property type="entry name" value="Heme-dependent catalase-like"/>
    <property type="match status" value="1"/>
</dbReference>
<dbReference type="InterPro" id="IPR018028">
    <property type="entry name" value="Catalase"/>
</dbReference>
<reference evidence="2" key="1">
    <citation type="submission" date="2016-12" db="EMBL/GenBank/DDBJ databases">
        <authorList>
            <person name="Song W.-J."/>
            <person name="Kurnit D.M."/>
        </authorList>
    </citation>
    <scope>NUCLEOTIDE SEQUENCE</scope>
</reference>
<dbReference type="GO" id="GO:0020037">
    <property type="term" value="F:heme binding"/>
    <property type="evidence" value="ECO:0007669"/>
    <property type="project" value="InterPro"/>
</dbReference>
<dbReference type="GO" id="GO:0004096">
    <property type="term" value="F:catalase activity"/>
    <property type="evidence" value="ECO:0007669"/>
    <property type="project" value="InterPro"/>
</dbReference>
<dbReference type="GO" id="GO:0042542">
    <property type="term" value="P:response to hydrogen peroxide"/>
    <property type="evidence" value="ECO:0007669"/>
    <property type="project" value="TreeGrafter"/>
</dbReference>
<dbReference type="SMART" id="SM01060">
    <property type="entry name" value="Catalase"/>
    <property type="match status" value="1"/>
</dbReference>
<name>E9JFX0_JATCU</name>
<dbReference type="PANTHER" id="PTHR11465:SF45">
    <property type="entry name" value="CATALASE ISOZYME A"/>
    <property type="match status" value="1"/>
</dbReference>
<dbReference type="Pfam" id="PF00199">
    <property type="entry name" value="Catalase"/>
    <property type="match status" value="1"/>
</dbReference>
<proteinExistence type="evidence at transcript level"/>
<organism evidence="2">
    <name type="scientific">Jatropha curcas</name>
    <name type="common">Barbados nut</name>
    <dbReference type="NCBI Taxonomy" id="180498"/>
    <lineage>
        <taxon>Eukaryota</taxon>
        <taxon>Viridiplantae</taxon>
        <taxon>Streptophyta</taxon>
        <taxon>Embryophyta</taxon>
        <taxon>Tracheophyta</taxon>
        <taxon>Spermatophyta</taxon>
        <taxon>Magnoliopsida</taxon>
        <taxon>eudicotyledons</taxon>
        <taxon>Gunneridae</taxon>
        <taxon>Pentapetalae</taxon>
        <taxon>rosids</taxon>
        <taxon>fabids</taxon>
        <taxon>Malpighiales</taxon>
        <taxon>Euphorbiaceae</taxon>
        <taxon>Crotonoideae</taxon>
        <taxon>Jatropheae</taxon>
        <taxon>Jatropha</taxon>
    </lineage>
</organism>